<keyword evidence="2" id="KW-1185">Reference proteome</keyword>
<proteinExistence type="predicted"/>
<reference evidence="1" key="1">
    <citation type="submission" date="2022-03" db="EMBL/GenBank/DDBJ databases">
        <title>Draft genome sequence of Aduncisulcus paluster, a free-living microaerophilic Fornicata.</title>
        <authorList>
            <person name="Yuyama I."/>
            <person name="Kume K."/>
            <person name="Tamura T."/>
            <person name="Inagaki Y."/>
            <person name="Hashimoto T."/>
        </authorList>
    </citation>
    <scope>NUCLEOTIDE SEQUENCE</scope>
    <source>
        <strain evidence="1">NY0171</strain>
    </source>
</reference>
<evidence type="ECO:0000313" key="2">
    <source>
        <dbReference type="Proteomes" id="UP001057375"/>
    </source>
</evidence>
<gene>
    <name evidence="1" type="ORF">ADUPG1_001116</name>
</gene>
<evidence type="ECO:0000313" key="1">
    <source>
        <dbReference type="EMBL" id="GKT29239.1"/>
    </source>
</evidence>
<accession>A0ABQ5KCQ0</accession>
<dbReference type="Proteomes" id="UP001057375">
    <property type="component" value="Unassembled WGS sequence"/>
</dbReference>
<dbReference type="EMBL" id="BQXS01000753">
    <property type="protein sequence ID" value="GKT29239.1"/>
    <property type="molecule type" value="Genomic_DNA"/>
</dbReference>
<comment type="caution">
    <text evidence="1">The sequence shown here is derived from an EMBL/GenBank/DDBJ whole genome shotgun (WGS) entry which is preliminary data.</text>
</comment>
<sequence>MESNPPISGLDSFKTINRNVKLVLKATKRRYSELKEMISSSLPPIISGETSVTATNIEAFLDTSKVYAAAIEFLSKKIAVRLLAALCHYENDGKFGAIISEWPDYKLLEFYTKYLAIHTNNYLSNIKKHRTTLKAMIDDCNDAFHERFVDTTILTHYVPTSWKSIVSEQSIPDISTPSGASLTLISQGSELSATMQTSSVVVDLDEEEEFEDLE</sequence>
<protein>
    <submittedName>
        <fullName evidence="1">Uncharacterized protein</fullName>
    </submittedName>
</protein>
<name>A0ABQ5KCQ0_9EUKA</name>
<organism evidence="1 2">
    <name type="scientific">Aduncisulcus paluster</name>
    <dbReference type="NCBI Taxonomy" id="2918883"/>
    <lineage>
        <taxon>Eukaryota</taxon>
        <taxon>Metamonada</taxon>
        <taxon>Carpediemonas-like organisms</taxon>
        <taxon>Aduncisulcus</taxon>
    </lineage>
</organism>